<evidence type="ECO:0000313" key="1">
    <source>
        <dbReference type="EMBL" id="GBN81350.1"/>
    </source>
</evidence>
<gene>
    <name evidence="1" type="ORF">AVEN_229842_1</name>
</gene>
<sequence length="94" mass="10568">MSPSHGTTVDGVAYVSVLKAVHEQGAWIEDLLPQGVWKWFVEQLAPLHLLVSWNESLWNPRALTARSFHPLASSFQIRYAARGYHLVSAVPNIF</sequence>
<dbReference type="Proteomes" id="UP000499080">
    <property type="component" value="Unassembled WGS sequence"/>
</dbReference>
<comment type="caution">
    <text evidence="1">The sequence shown here is derived from an EMBL/GenBank/DDBJ whole genome shotgun (WGS) entry which is preliminary data.</text>
</comment>
<dbReference type="AlphaFoldDB" id="A0A4Y2S294"/>
<organism evidence="1 2">
    <name type="scientific">Araneus ventricosus</name>
    <name type="common">Orbweaver spider</name>
    <name type="synonym">Epeira ventricosa</name>
    <dbReference type="NCBI Taxonomy" id="182803"/>
    <lineage>
        <taxon>Eukaryota</taxon>
        <taxon>Metazoa</taxon>
        <taxon>Ecdysozoa</taxon>
        <taxon>Arthropoda</taxon>
        <taxon>Chelicerata</taxon>
        <taxon>Arachnida</taxon>
        <taxon>Araneae</taxon>
        <taxon>Araneomorphae</taxon>
        <taxon>Entelegynae</taxon>
        <taxon>Araneoidea</taxon>
        <taxon>Araneidae</taxon>
        <taxon>Araneus</taxon>
    </lineage>
</organism>
<evidence type="ECO:0000313" key="2">
    <source>
        <dbReference type="Proteomes" id="UP000499080"/>
    </source>
</evidence>
<reference evidence="1 2" key="1">
    <citation type="journal article" date="2019" name="Sci. Rep.">
        <title>Orb-weaving spider Araneus ventricosus genome elucidates the spidroin gene catalogue.</title>
        <authorList>
            <person name="Kono N."/>
            <person name="Nakamura H."/>
            <person name="Ohtoshi R."/>
            <person name="Moran D.A.P."/>
            <person name="Shinohara A."/>
            <person name="Yoshida Y."/>
            <person name="Fujiwara M."/>
            <person name="Mori M."/>
            <person name="Tomita M."/>
            <person name="Arakawa K."/>
        </authorList>
    </citation>
    <scope>NUCLEOTIDE SEQUENCE [LARGE SCALE GENOMIC DNA]</scope>
</reference>
<accession>A0A4Y2S294</accession>
<proteinExistence type="predicted"/>
<keyword evidence="2" id="KW-1185">Reference proteome</keyword>
<name>A0A4Y2S294_ARAVE</name>
<protein>
    <submittedName>
        <fullName evidence="1">Uncharacterized protein</fullName>
    </submittedName>
</protein>
<dbReference type="EMBL" id="BGPR01019233">
    <property type="protein sequence ID" value="GBN81350.1"/>
    <property type="molecule type" value="Genomic_DNA"/>
</dbReference>